<organism evidence="1 2">
    <name type="scientific">Dendryphion nanum</name>
    <dbReference type="NCBI Taxonomy" id="256645"/>
    <lineage>
        <taxon>Eukaryota</taxon>
        <taxon>Fungi</taxon>
        <taxon>Dikarya</taxon>
        <taxon>Ascomycota</taxon>
        <taxon>Pezizomycotina</taxon>
        <taxon>Dothideomycetes</taxon>
        <taxon>Pleosporomycetidae</taxon>
        <taxon>Pleosporales</taxon>
        <taxon>Torulaceae</taxon>
        <taxon>Dendryphion</taxon>
    </lineage>
</organism>
<evidence type="ECO:0000313" key="1">
    <source>
        <dbReference type="EMBL" id="KAH7139019.1"/>
    </source>
</evidence>
<dbReference type="Proteomes" id="UP000700596">
    <property type="component" value="Unassembled WGS sequence"/>
</dbReference>
<name>A0A9P9EL03_9PLEO</name>
<dbReference type="SUPFAM" id="SSF52047">
    <property type="entry name" value="RNI-like"/>
    <property type="match status" value="1"/>
</dbReference>
<comment type="caution">
    <text evidence="1">The sequence shown here is derived from an EMBL/GenBank/DDBJ whole genome shotgun (WGS) entry which is preliminary data.</text>
</comment>
<dbReference type="EMBL" id="JAGMWT010000001">
    <property type="protein sequence ID" value="KAH7139019.1"/>
    <property type="molecule type" value="Genomic_DNA"/>
</dbReference>
<dbReference type="AlphaFoldDB" id="A0A9P9EL03"/>
<dbReference type="Gene3D" id="3.80.10.10">
    <property type="entry name" value="Ribonuclease Inhibitor"/>
    <property type="match status" value="1"/>
</dbReference>
<protein>
    <recommendedName>
        <fullName evidence="3">F-box domain-containing protein</fullName>
    </recommendedName>
</protein>
<keyword evidence="2" id="KW-1185">Reference proteome</keyword>
<accession>A0A9P9EL03</accession>
<evidence type="ECO:0008006" key="3">
    <source>
        <dbReference type="Google" id="ProtNLM"/>
    </source>
</evidence>
<dbReference type="InterPro" id="IPR032675">
    <property type="entry name" value="LRR_dom_sf"/>
</dbReference>
<gene>
    <name evidence="1" type="ORF">B0J11DRAFT_501202</name>
</gene>
<evidence type="ECO:0000313" key="2">
    <source>
        <dbReference type="Proteomes" id="UP000700596"/>
    </source>
</evidence>
<proteinExistence type="predicted"/>
<reference evidence="1" key="1">
    <citation type="journal article" date="2021" name="Nat. Commun.">
        <title>Genetic determinants of endophytism in the Arabidopsis root mycobiome.</title>
        <authorList>
            <person name="Mesny F."/>
            <person name="Miyauchi S."/>
            <person name="Thiergart T."/>
            <person name="Pickel B."/>
            <person name="Atanasova L."/>
            <person name="Karlsson M."/>
            <person name="Huettel B."/>
            <person name="Barry K.W."/>
            <person name="Haridas S."/>
            <person name="Chen C."/>
            <person name="Bauer D."/>
            <person name="Andreopoulos W."/>
            <person name="Pangilinan J."/>
            <person name="LaButti K."/>
            <person name="Riley R."/>
            <person name="Lipzen A."/>
            <person name="Clum A."/>
            <person name="Drula E."/>
            <person name="Henrissat B."/>
            <person name="Kohler A."/>
            <person name="Grigoriev I.V."/>
            <person name="Martin F.M."/>
            <person name="Hacquard S."/>
        </authorList>
    </citation>
    <scope>NUCLEOTIDE SEQUENCE</scope>
    <source>
        <strain evidence="1">MPI-CAGE-CH-0243</strain>
    </source>
</reference>
<dbReference type="OrthoDB" id="10028886at2759"/>
<sequence>MAPALPDDIYYALCEELALQEQFDTLFSCACSSRVLAIPALTHLYRYHHLAPVKGGGDDEPYKLATKQLMLQRWAILWRSIIASSLDATLFPYCRYIKTLDFRDLKNLLEDEKFKGNVSKEFFSGPLSKFNLTHQITIGNNKRKWTRLRAIDILDAVGDEITKHTPMLESISGELVSSALIRWAPRLPRLKALELYDGVPLEDELVHATIHEHCPQFNSLSIYRWLSEERDHKLSKFISAIRPQSLQFLEAITEIGASAETFLSLNTHSKSLKDLRLTVSNDSLPHLALLSGCTAVENLYVEDQFGAVNIEMTQNDVFLELISWLQKCSSLNGLSLCKFLSASALITPLLFSPTLKLRQIVIDPYIPKDSRLFHQALIQQRNSLQYLSLTGDTEGMFRDDIDILVDSLTQLTNLKELRLYLVQEVFHDEHLIPIFQSLPLLEDVYITGMEIKDEVLECVGALANLKSVEFSGISKFTLDGLLEFVERLGPNNFGIRIMVDMADPETLLAEEELELVKEGLKLKVAGRLEYLPYKDPNISEFEGDSD</sequence>